<dbReference type="InterPro" id="IPR050706">
    <property type="entry name" value="Cyclic-di-GMP_PDE-like"/>
</dbReference>
<dbReference type="PROSITE" id="PS50883">
    <property type="entry name" value="EAL"/>
    <property type="match status" value="1"/>
</dbReference>
<organism evidence="2 3">
    <name type="scientific">Frankia nepalensis</name>
    <dbReference type="NCBI Taxonomy" id="1836974"/>
    <lineage>
        <taxon>Bacteria</taxon>
        <taxon>Bacillati</taxon>
        <taxon>Actinomycetota</taxon>
        <taxon>Actinomycetes</taxon>
        <taxon>Frankiales</taxon>
        <taxon>Frankiaceae</taxon>
        <taxon>Frankia</taxon>
    </lineage>
</organism>
<dbReference type="AlphaFoldDB" id="A0A937RFQ9"/>
<dbReference type="SUPFAM" id="SSF55781">
    <property type="entry name" value="GAF domain-like"/>
    <property type="match status" value="1"/>
</dbReference>
<name>A0A937RFQ9_9ACTN</name>
<dbReference type="EMBL" id="JAEACQ010000220">
    <property type="protein sequence ID" value="MBL7629202.1"/>
    <property type="molecule type" value="Genomic_DNA"/>
</dbReference>
<dbReference type="InterPro" id="IPR003018">
    <property type="entry name" value="GAF"/>
</dbReference>
<evidence type="ECO:0000259" key="1">
    <source>
        <dbReference type="PROSITE" id="PS50883"/>
    </source>
</evidence>
<accession>A0A937RFQ9</accession>
<feature type="domain" description="EAL" evidence="1">
    <location>
        <begin position="166"/>
        <end position="407"/>
    </location>
</feature>
<dbReference type="Gene3D" id="3.30.450.40">
    <property type="match status" value="1"/>
</dbReference>
<reference evidence="2" key="1">
    <citation type="submission" date="2020-12" db="EMBL/GenBank/DDBJ databases">
        <title>Genomic characterization of non-nitrogen-fixing Frankia strains.</title>
        <authorList>
            <person name="Carlos-Shanley C."/>
            <person name="Guerra T."/>
            <person name="Hahn D."/>
        </authorList>
    </citation>
    <scope>NUCLEOTIDE SEQUENCE</scope>
    <source>
        <strain evidence="2">CN6</strain>
    </source>
</reference>
<dbReference type="Pfam" id="PF00563">
    <property type="entry name" value="EAL"/>
    <property type="match status" value="1"/>
</dbReference>
<dbReference type="InterPro" id="IPR035919">
    <property type="entry name" value="EAL_sf"/>
</dbReference>
<dbReference type="CDD" id="cd01948">
    <property type="entry name" value="EAL"/>
    <property type="match status" value="1"/>
</dbReference>
<evidence type="ECO:0000313" key="2">
    <source>
        <dbReference type="EMBL" id="MBL7629202.1"/>
    </source>
</evidence>
<dbReference type="Pfam" id="PF01590">
    <property type="entry name" value="GAF"/>
    <property type="match status" value="1"/>
</dbReference>
<dbReference type="Proteomes" id="UP000604475">
    <property type="component" value="Unassembled WGS sequence"/>
</dbReference>
<dbReference type="InterPro" id="IPR001633">
    <property type="entry name" value="EAL_dom"/>
</dbReference>
<dbReference type="SUPFAM" id="SSF141868">
    <property type="entry name" value="EAL domain-like"/>
    <property type="match status" value="1"/>
</dbReference>
<comment type="caution">
    <text evidence="2">The sequence shown here is derived from an EMBL/GenBank/DDBJ whole genome shotgun (WGS) entry which is preliminary data.</text>
</comment>
<dbReference type="PANTHER" id="PTHR33121">
    <property type="entry name" value="CYCLIC DI-GMP PHOSPHODIESTERASE PDEF"/>
    <property type="match status" value="1"/>
</dbReference>
<keyword evidence="3" id="KW-1185">Reference proteome</keyword>
<dbReference type="PANTHER" id="PTHR33121:SF76">
    <property type="entry name" value="SIGNALING PROTEIN"/>
    <property type="match status" value="1"/>
</dbReference>
<evidence type="ECO:0000313" key="3">
    <source>
        <dbReference type="Proteomes" id="UP000604475"/>
    </source>
</evidence>
<dbReference type="SMART" id="SM00052">
    <property type="entry name" value="EAL"/>
    <property type="match status" value="1"/>
</dbReference>
<gene>
    <name evidence="2" type="ORF">I7412_18950</name>
</gene>
<dbReference type="Gene3D" id="3.20.20.450">
    <property type="entry name" value="EAL domain"/>
    <property type="match status" value="1"/>
</dbReference>
<proteinExistence type="predicted"/>
<dbReference type="GO" id="GO:0071111">
    <property type="term" value="F:cyclic-guanylate-specific phosphodiesterase activity"/>
    <property type="evidence" value="ECO:0007669"/>
    <property type="project" value="InterPro"/>
</dbReference>
<dbReference type="RefSeq" id="WP_203006790.1">
    <property type="nucleotide sequence ID" value="NZ_JADWYU010000091.1"/>
</dbReference>
<sequence>MAHPQRRRIPGPGEIPDAEGMVVGLLSVARHRLGMELSWLARRVGNMVAVEQVDGEADAFGLSPGLISCVEGTVCGRVMAQRAPRVIRSVQDETRTADLEVIRQIGIGSYIGVPVVLRDGTLYGLLGCLSRRPEPDLRDRDAGFLTLLANVLADCLWDSNLEWRDRDEIWRRVSGLLDSGGPAMVVQPIVELPGLRVICGEALARFPAGTGGPEQWFRDAASVGLGVDLELAAIRNAFRALPLLPDGQVLAVNASPATVVSHGLHDLLRQVPAERIIVEVTEHDRIDDYPATVLALDALRREGARTAVDDVGAGYAGLHQLLELHPDCIKMDRCLTGRLESDPASRALAAALVHFAEDIGSLVLAEGVETPGELRLLIEIGVHQAQGFYLGEPDPLPLPAGARPGAVVGGG</sequence>
<protein>
    <submittedName>
        <fullName evidence="2">EAL domain-containing protein</fullName>
    </submittedName>
</protein>
<dbReference type="InterPro" id="IPR029016">
    <property type="entry name" value="GAF-like_dom_sf"/>
</dbReference>